<organism evidence="1 2">
    <name type="scientific">Paraburkholderia solitsugae</name>
    <dbReference type="NCBI Taxonomy" id="2675748"/>
    <lineage>
        <taxon>Bacteria</taxon>
        <taxon>Pseudomonadati</taxon>
        <taxon>Pseudomonadota</taxon>
        <taxon>Betaproteobacteria</taxon>
        <taxon>Burkholderiales</taxon>
        <taxon>Burkholderiaceae</taxon>
        <taxon>Paraburkholderia</taxon>
    </lineage>
</organism>
<dbReference type="Proteomes" id="UP000652198">
    <property type="component" value="Unassembled WGS sequence"/>
</dbReference>
<keyword evidence="2" id="KW-1185">Reference proteome</keyword>
<protein>
    <submittedName>
        <fullName evidence="1">Uncharacterized protein</fullName>
    </submittedName>
</protein>
<dbReference type="EMBL" id="WOEY01000065">
    <property type="protein sequence ID" value="NPT42785.1"/>
    <property type="molecule type" value="Genomic_DNA"/>
</dbReference>
<reference evidence="1 2" key="1">
    <citation type="submission" date="2019-11" db="EMBL/GenBank/DDBJ databases">
        <title>Metabolism of dissolved organic matter in forest soils.</title>
        <authorList>
            <person name="Cyle K.T."/>
            <person name="Wilhelm R.C."/>
            <person name="Martinez C.E."/>
        </authorList>
    </citation>
    <scope>NUCLEOTIDE SEQUENCE [LARGE SCALE GENOMIC DNA]</scope>
    <source>
        <strain evidence="1 2">1N</strain>
    </source>
</reference>
<accession>A0ABX2BPG8</accession>
<evidence type="ECO:0000313" key="2">
    <source>
        <dbReference type="Proteomes" id="UP000652198"/>
    </source>
</evidence>
<gene>
    <name evidence="1" type="ORF">GNZ12_15995</name>
</gene>
<proteinExistence type="predicted"/>
<name>A0ABX2BPG8_9BURK</name>
<evidence type="ECO:0000313" key="1">
    <source>
        <dbReference type="EMBL" id="NPT42785.1"/>
    </source>
</evidence>
<comment type="caution">
    <text evidence="1">The sequence shown here is derived from an EMBL/GenBank/DDBJ whole genome shotgun (WGS) entry which is preliminary data.</text>
</comment>
<sequence length="54" mass="6297">MARYKAHGERLAVEQGQQNVSLEREGLLNRTQVRENLQRSAAEIRMNHVSRFMS</sequence>
<dbReference type="RefSeq" id="WP_172311393.1">
    <property type="nucleotide sequence ID" value="NZ_WOEY01000065.1"/>
</dbReference>